<dbReference type="Pfam" id="PF00498">
    <property type="entry name" value="FHA"/>
    <property type="match status" value="1"/>
</dbReference>
<dbReference type="Proteomes" id="UP000006310">
    <property type="component" value="Chromosome 6"/>
</dbReference>
<reference evidence="4" key="2">
    <citation type="submission" date="2012-08" db="EMBL/GenBank/DDBJ databases">
        <title>Genome sequence of Kazachstania naganishii.</title>
        <authorList>
            <person name="Gordon J.L."/>
            <person name="Armisen D."/>
            <person name="Proux-Wera E."/>
            <person name="OhEigeartaigh S.S."/>
            <person name="Byrne K.P."/>
            <person name="Wolfe K.H."/>
        </authorList>
    </citation>
    <scope>NUCLEOTIDE SEQUENCE [LARGE SCALE GENOMIC DNA]</scope>
    <source>
        <strain evidence="4">ATCC MYA-139 / BCRC 22969 / CBS 8797 / CCRC 22969 / KCTC 17520 / NBRC 10181 / NCYC 3082</strain>
    </source>
</reference>
<dbReference type="SUPFAM" id="SSF49879">
    <property type="entry name" value="SMAD/FHA domain"/>
    <property type="match status" value="1"/>
</dbReference>
<evidence type="ECO:0000259" key="2">
    <source>
        <dbReference type="PROSITE" id="PS50006"/>
    </source>
</evidence>
<dbReference type="OMA" id="KCIGVIY"/>
<sequence length="633" mass="70311">MNAKTVHLSKVRFKSFSKCCVSYRLCWLGFELNHLFLSSGHYLACNNSAEQQESIDHSSYHYLKPAKERMNSSQFPPSSPGPYYSLKSFDVKRSVDATDIFSDDSAFGEGSLERPLKKFRNGKQYPTPYPSSSAAINYSSPPVARRESPFNTFEDLTFHCPSVDIILEPHNTTRLAVGRKKSVCDVFLPCAKNISRQHVFLSTNNNEVKVECNSVNGVVVLFPNQVKCCLAKSTDSLNDYHIALASNSLEFKGKHALKNRNVTSFALLKGDSVTMPLIEGTVLDFRQARAVFKVSSEQRESAEDNAETETEDEMMPLSTKSDDFHLDTQTPSKRLVFVNNQSPNTEEHIACKSPSINPSLVNSTYESGITPTVNLPVREPTTPTKIKHAINIPRFANFDSPIAKSTTSTNVIPDLNIMAKSGSKNDTEQTSSDNALKVVDALDTAKEKESVFVKPQPLEHKTPSFESKKLSPKPVIPMNHQNAKRGATTSSKSAAIPKDKGNTEDRHDMILHALKAKGVNIYETQHAIANFLAFAPVQQKPLSQLTDVNKQVAALSAEELRVILSGAKGIGIIRRSGKDAAGKPLEEEYYYDIENDDDVDRENLVASLKGGRSALRSCRKTHKQYYWKKPARK</sequence>
<dbReference type="GeneID" id="34526420"/>
<dbReference type="EMBL" id="HE978319">
    <property type="protein sequence ID" value="CCK70705.1"/>
    <property type="molecule type" value="Genomic_DNA"/>
</dbReference>
<organism evidence="3 4">
    <name type="scientific">Huiozyma naganishii (strain ATCC MYA-139 / BCRC 22969 / CBS 8797 / KCTC 17520 / NBRC 10181 / NCYC 3082 / Yp74L-3)</name>
    <name type="common">Yeast</name>
    <name type="synonym">Kazachstania naganishii</name>
    <dbReference type="NCBI Taxonomy" id="1071383"/>
    <lineage>
        <taxon>Eukaryota</taxon>
        <taxon>Fungi</taxon>
        <taxon>Dikarya</taxon>
        <taxon>Ascomycota</taxon>
        <taxon>Saccharomycotina</taxon>
        <taxon>Saccharomycetes</taxon>
        <taxon>Saccharomycetales</taxon>
        <taxon>Saccharomycetaceae</taxon>
        <taxon>Huiozyma</taxon>
    </lineage>
</organism>
<dbReference type="InterPro" id="IPR000253">
    <property type="entry name" value="FHA_dom"/>
</dbReference>
<dbReference type="HOGENOM" id="CLU_027153_0_0_1"/>
<dbReference type="Gene3D" id="2.60.200.20">
    <property type="match status" value="1"/>
</dbReference>
<accession>J7R764</accession>
<dbReference type="STRING" id="1071383.J7R764"/>
<dbReference type="KEGG" id="kng:KNAG_0F00330"/>
<dbReference type="OrthoDB" id="5348546at2759"/>
<gene>
    <name evidence="3" type="primary">KNAG0F00330</name>
    <name evidence="3" type="ordered locus">KNAG_0F00330</name>
</gene>
<evidence type="ECO:0000313" key="3">
    <source>
        <dbReference type="EMBL" id="CCK70705.1"/>
    </source>
</evidence>
<dbReference type="eggNOG" id="ENOG502RZJP">
    <property type="taxonomic scope" value="Eukaryota"/>
</dbReference>
<reference evidence="3 4" key="1">
    <citation type="journal article" date="2011" name="Proc. Natl. Acad. Sci. U.S.A.">
        <title>Evolutionary erosion of yeast sex chromosomes by mating-type switching accidents.</title>
        <authorList>
            <person name="Gordon J.L."/>
            <person name="Armisen D."/>
            <person name="Proux-Wera E."/>
            <person name="Oheigeartaigh S.S."/>
            <person name="Byrne K.P."/>
            <person name="Wolfe K.H."/>
        </authorList>
    </citation>
    <scope>NUCLEOTIDE SEQUENCE [LARGE SCALE GENOMIC DNA]</scope>
    <source>
        <strain evidence="4">ATCC MYA-139 / BCRC 22969 / CBS 8797 / CCRC 22969 / KCTC 17520 / NBRC 10181 / NCYC 3082</strain>
    </source>
</reference>
<proteinExistence type="predicted"/>
<evidence type="ECO:0000313" key="4">
    <source>
        <dbReference type="Proteomes" id="UP000006310"/>
    </source>
</evidence>
<dbReference type="RefSeq" id="XP_022464951.1">
    <property type="nucleotide sequence ID" value="XM_022608457.1"/>
</dbReference>
<dbReference type="PROSITE" id="PS50006">
    <property type="entry name" value="FHA_DOMAIN"/>
    <property type="match status" value="1"/>
</dbReference>
<name>J7R764_HUIN7</name>
<feature type="region of interest" description="Disordered" evidence="1">
    <location>
        <begin position="461"/>
        <end position="503"/>
    </location>
</feature>
<protein>
    <recommendedName>
        <fullName evidence="2">FHA domain-containing protein</fullName>
    </recommendedName>
</protein>
<feature type="compositionally biased region" description="Acidic residues" evidence="1">
    <location>
        <begin position="303"/>
        <end position="314"/>
    </location>
</feature>
<feature type="region of interest" description="Disordered" evidence="1">
    <location>
        <begin position="296"/>
        <end position="315"/>
    </location>
</feature>
<evidence type="ECO:0000256" key="1">
    <source>
        <dbReference type="SAM" id="MobiDB-lite"/>
    </source>
</evidence>
<keyword evidence="4" id="KW-1185">Reference proteome</keyword>
<feature type="domain" description="FHA" evidence="2">
    <location>
        <begin position="175"/>
        <end position="220"/>
    </location>
</feature>
<dbReference type="InterPro" id="IPR008984">
    <property type="entry name" value="SMAD_FHA_dom_sf"/>
</dbReference>
<dbReference type="AlphaFoldDB" id="J7R764"/>